<protein>
    <submittedName>
        <fullName evidence="2">Uncharacterized protein</fullName>
    </submittedName>
</protein>
<keyword evidence="1" id="KW-0812">Transmembrane</keyword>
<organism evidence="2">
    <name type="scientific">Arthrobacter sp. K5</name>
    <dbReference type="NCBI Taxonomy" id="2839623"/>
    <lineage>
        <taxon>Bacteria</taxon>
        <taxon>Bacillati</taxon>
        <taxon>Actinomycetota</taxon>
        <taxon>Actinomycetes</taxon>
        <taxon>Micrococcales</taxon>
        <taxon>Micrococcaceae</taxon>
        <taxon>Arthrobacter</taxon>
    </lineage>
</organism>
<accession>A0AAU8EWB6</accession>
<dbReference type="AlphaFoldDB" id="A0AAU8EWB6"/>
<dbReference type="RefSeq" id="WP_353712918.1">
    <property type="nucleotide sequence ID" value="NZ_CP159279.1"/>
</dbReference>
<dbReference type="EMBL" id="CP159279">
    <property type="protein sequence ID" value="XCH13051.1"/>
    <property type="molecule type" value="Genomic_DNA"/>
</dbReference>
<feature type="transmembrane region" description="Helical" evidence="1">
    <location>
        <begin position="28"/>
        <end position="48"/>
    </location>
</feature>
<gene>
    <name evidence="2" type="ORF">ABRP34_08770</name>
</gene>
<proteinExistence type="predicted"/>
<keyword evidence="1" id="KW-1133">Transmembrane helix</keyword>
<evidence type="ECO:0000313" key="2">
    <source>
        <dbReference type="EMBL" id="XCH13051.1"/>
    </source>
</evidence>
<sequence length="49" mass="5231">MARGIASYALLLLFQASGRVIAQSPHAAGWWKILSLWGFLALLAAFTAA</sequence>
<keyword evidence="1" id="KW-0472">Membrane</keyword>
<reference evidence="2" key="1">
    <citation type="submission" date="2024-06" db="EMBL/GenBank/DDBJ databases">
        <title>Biodegradation of dimethachlon by Arthrobacter sp. K5: mechanistic insights and ecological implications.</title>
        <authorList>
            <person name="Hu S."/>
            <person name="Lu P."/>
        </authorList>
    </citation>
    <scope>NUCLEOTIDE SEQUENCE</scope>
    <source>
        <strain evidence="2">K5</strain>
    </source>
</reference>
<name>A0AAU8EWB6_9MICC</name>
<evidence type="ECO:0000256" key="1">
    <source>
        <dbReference type="SAM" id="Phobius"/>
    </source>
</evidence>